<dbReference type="Gramene" id="Solyc04g008460.3.1">
    <property type="protein sequence ID" value="Solyc04g008460.3.1"/>
    <property type="gene ID" value="Solyc04g008460.3"/>
</dbReference>
<evidence type="ECO:0000313" key="2">
    <source>
        <dbReference type="Proteomes" id="UP000004994"/>
    </source>
</evidence>
<dbReference type="EnsemblPlants" id="Solyc04g008460.3.1">
    <property type="protein sequence ID" value="Solyc04g008460.3.1"/>
    <property type="gene ID" value="Solyc04g008460.3"/>
</dbReference>
<reference evidence="1" key="2">
    <citation type="submission" date="2019-01" db="UniProtKB">
        <authorList>
            <consortium name="EnsemblPlants"/>
        </authorList>
    </citation>
    <scope>IDENTIFICATION</scope>
    <source>
        <strain evidence="1">cv. Heinz 1706</strain>
    </source>
</reference>
<dbReference type="AlphaFoldDB" id="A0A3Q7FY32"/>
<dbReference type="InParanoid" id="A0A3Q7FY32"/>
<keyword evidence="2" id="KW-1185">Reference proteome</keyword>
<evidence type="ECO:0000313" key="1">
    <source>
        <dbReference type="EnsemblPlants" id="Solyc04g008460.3.1"/>
    </source>
</evidence>
<name>A0A3Q7FY32_SOLLC</name>
<protein>
    <submittedName>
        <fullName evidence="1">Uncharacterized protein</fullName>
    </submittedName>
</protein>
<accession>A0A3Q7FY32</accession>
<organism evidence="1">
    <name type="scientific">Solanum lycopersicum</name>
    <name type="common">Tomato</name>
    <name type="synonym">Lycopersicon esculentum</name>
    <dbReference type="NCBI Taxonomy" id="4081"/>
    <lineage>
        <taxon>Eukaryota</taxon>
        <taxon>Viridiplantae</taxon>
        <taxon>Streptophyta</taxon>
        <taxon>Embryophyta</taxon>
        <taxon>Tracheophyta</taxon>
        <taxon>Spermatophyta</taxon>
        <taxon>Magnoliopsida</taxon>
        <taxon>eudicotyledons</taxon>
        <taxon>Gunneridae</taxon>
        <taxon>Pentapetalae</taxon>
        <taxon>asterids</taxon>
        <taxon>lamiids</taxon>
        <taxon>Solanales</taxon>
        <taxon>Solanaceae</taxon>
        <taxon>Solanoideae</taxon>
        <taxon>Solaneae</taxon>
        <taxon>Solanum</taxon>
        <taxon>Solanum subgen. Lycopersicon</taxon>
    </lineage>
</organism>
<sequence length="76" mass="8332">KKLSPIISFYIASPSLNPNLHCQAALKEKSNNGCLHLCVRAMEKETVRCYEVLAKGEVLGVPSAPIYCPCHQAYPS</sequence>
<proteinExistence type="predicted"/>
<dbReference type="Proteomes" id="UP000004994">
    <property type="component" value="Chromosome 4"/>
</dbReference>
<reference evidence="1" key="1">
    <citation type="journal article" date="2012" name="Nature">
        <title>The tomato genome sequence provides insights into fleshy fruit evolution.</title>
        <authorList>
            <consortium name="Tomato Genome Consortium"/>
        </authorList>
    </citation>
    <scope>NUCLEOTIDE SEQUENCE [LARGE SCALE GENOMIC DNA]</scope>
    <source>
        <strain evidence="1">cv. Heinz 1706</strain>
    </source>
</reference>